<dbReference type="InterPro" id="IPR023210">
    <property type="entry name" value="NADP_OxRdtase_dom"/>
</dbReference>
<dbReference type="PROSITE" id="PS00063">
    <property type="entry name" value="ALDOKETO_REDUCTASE_3"/>
    <property type="match status" value="1"/>
</dbReference>
<dbReference type="RefSeq" id="WP_099385838.1">
    <property type="nucleotide sequence ID" value="NZ_JANSWH010000070.1"/>
</dbReference>
<protein>
    <submittedName>
        <fullName evidence="8">Aldo/keto reductase</fullName>
    </submittedName>
</protein>
<dbReference type="EMBL" id="PDYG01000018">
    <property type="protein sequence ID" value="PHU38025.1"/>
    <property type="molecule type" value="Genomic_DNA"/>
</dbReference>
<feature type="site" description="Lowers pKa of active site Tyr" evidence="6">
    <location>
        <position position="82"/>
    </location>
</feature>
<dbReference type="PRINTS" id="PR00069">
    <property type="entry name" value="ALDKETRDTASE"/>
</dbReference>
<evidence type="ECO:0000256" key="3">
    <source>
        <dbReference type="ARBA" id="ARBA00023002"/>
    </source>
</evidence>
<reference evidence="8 9" key="2">
    <citation type="submission" date="2017-10" db="EMBL/GenBank/DDBJ databases">
        <authorList>
            <person name="Banno H."/>
            <person name="Chua N.-H."/>
        </authorList>
    </citation>
    <scope>NUCLEOTIDE SEQUENCE [LARGE SCALE GENOMIC DNA]</scope>
    <source>
        <strain evidence="8 9">JK623</strain>
    </source>
</reference>
<evidence type="ECO:0000256" key="4">
    <source>
        <dbReference type="PIRSR" id="PIRSR000097-1"/>
    </source>
</evidence>
<proteinExistence type="inferred from homology"/>
<dbReference type="FunFam" id="3.20.20.100:FF:000015">
    <property type="entry name" value="Oxidoreductase, aldo/keto reductase family"/>
    <property type="match status" value="1"/>
</dbReference>
<dbReference type="Proteomes" id="UP000224563">
    <property type="component" value="Unassembled WGS sequence"/>
</dbReference>
<sequence>MHTMTDRILLNNQTSIPCLGFGTYKITDAKEAYQSVYDALSIGYRHIDTAAFYENEASVGAAIRDFMADHQVAREEIFVTSKVWKTEFGRERTKKAFAKSMELLGLDYLDLYLVHWPSSFAFDDDWENTNRDTWRGMIDNYRSGRVKAIGVSNFLPHHLHALMDMEVIPAVDQIEVNPGFLQEETLLFCKENKIVVEAWSPLGRGLSLKHPLLESLAQKYRRSVAQIILRWELQHDIIPLPKSVNPSRMKENAQVFDFSLSSEDMAAIDALAPYGNSGHSPDQV</sequence>
<comment type="caution">
    <text evidence="8">The sequence shown here is derived from an EMBL/GenBank/DDBJ whole genome shotgun (WGS) entry which is preliminary data.</text>
</comment>
<reference evidence="8 9" key="1">
    <citation type="submission" date="2017-10" db="EMBL/GenBank/DDBJ databases">
        <title>Resolving the taxonomy of Roseburia spp., Eubacterium rectale and Agathobacter spp. through phylogenomic analysis.</title>
        <authorList>
            <person name="Sheridan P.O."/>
            <person name="Walker A.W."/>
            <person name="Duncan S.H."/>
            <person name="Scott K.P."/>
            <person name="Toole P.W.O."/>
            <person name="Luis P."/>
            <person name="Flint H.J."/>
        </authorList>
    </citation>
    <scope>NUCLEOTIDE SEQUENCE [LARGE SCALE GENOMIC DNA]</scope>
    <source>
        <strain evidence="8 9">JK623</strain>
    </source>
</reference>
<dbReference type="PANTHER" id="PTHR43827:SF3">
    <property type="entry name" value="NADP-DEPENDENT OXIDOREDUCTASE DOMAIN-CONTAINING PROTEIN"/>
    <property type="match status" value="1"/>
</dbReference>
<dbReference type="InterPro" id="IPR018170">
    <property type="entry name" value="Aldo/ket_reductase_CS"/>
</dbReference>
<dbReference type="InterPro" id="IPR036812">
    <property type="entry name" value="NAD(P)_OxRdtase_dom_sf"/>
</dbReference>
<evidence type="ECO:0000256" key="2">
    <source>
        <dbReference type="ARBA" id="ARBA00022857"/>
    </source>
</evidence>
<evidence type="ECO:0000256" key="1">
    <source>
        <dbReference type="ARBA" id="ARBA00007905"/>
    </source>
</evidence>
<keyword evidence="3" id="KW-0560">Oxidoreductase</keyword>
<gene>
    <name evidence="8" type="ORF">CSX02_04940</name>
</gene>
<dbReference type="CDD" id="cd19071">
    <property type="entry name" value="AKR_AKR1-5-like"/>
    <property type="match status" value="1"/>
</dbReference>
<dbReference type="Pfam" id="PF00248">
    <property type="entry name" value="Aldo_ket_red"/>
    <property type="match status" value="1"/>
</dbReference>
<evidence type="ECO:0000259" key="7">
    <source>
        <dbReference type="Pfam" id="PF00248"/>
    </source>
</evidence>
<dbReference type="PANTHER" id="PTHR43827">
    <property type="entry name" value="2,5-DIKETO-D-GLUCONIC ACID REDUCTASE"/>
    <property type="match status" value="1"/>
</dbReference>
<dbReference type="AlphaFoldDB" id="A0A2G3E4E7"/>
<dbReference type="PROSITE" id="PS00798">
    <property type="entry name" value="ALDOKETO_REDUCTASE_1"/>
    <property type="match status" value="1"/>
</dbReference>
<dbReference type="SUPFAM" id="SSF51430">
    <property type="entry name" value="NAD(P)-linked oxidoreductase"/>
    <property type="match status" value="1"/>
</dbReference>
<accession>A0A2G3E4E7</accession>
<feature type="domain" description="NADP-dependent oxidoreductase" evidence="7">
    <location>
        <begin position="19"/>
        <end position="271"/>
    </location>
</feature>
<evidence type="ECO:0000256" key="5">
    <source>
        <dbReference type="PIRSR" id="PIRSR000097-2"/>
    </source>
</evidence>
<name>A0A2G3E4E7_9FIRM</name>
<dbReference type="PROSITE" id="PS00062">
    <property type="entry name" value="ALDOKETO_REDUCTASE_2"/>
    <property type="match status" value="1"/>
</dbReference>
<comment type="similarity">
    <text evidence="1">Belongs to the aldo/keto reductase family.</text>
</comment>
<dbReference type="Gene3D" id="3.20.20.100">
    <property type="entry name" value="NADP-dependent oxidoreductase domain"/>
    <property type="match status" value="1"/>
</dbReference>
<feature type="binding site" evidence="5">
    <location>
        <position position="115"/>
    </location>
    <ligand>
        <name>substrate</name>
    </ligand>
</feature>
<evidence type="ECO:0000256" key="6">
    <source>
        <dbReference type="PIRSR" id="PIRSR000097-3"/>
    </source>
</evidence>
<evidence type="ECO:0000313" key="8">
    <source>
        <dbReference type="EMBL" id="PHU38025.1"/>
    </source>
</evidence>
<organism evidence="8 9">
    <name type="scientific">Agathobacter ruminis</name>
    <dbReference type="NCBI Taxonomy" id="1712665"/>
    <lineage>
        <taxon>Bacteria</taxon>
        <taxon>Bacillati</taxon>
        <taxon>Bacillota</taxon>
        <taxon>Clostridia</taxon>
        <taxon>Lachnospirales</taxon>
        <taxon>Lachnospiraceae</taxon>
        <taxon>Agathobacter</taxon>
    </lineage>
</organism>
<dbReference type="PIRSF" id="PIRSF000097">
    <property type="entry name" value="AKR"/>
    <property type="match status" value="1"/>
</dbReference>
<keyword evidence="2" id="KW-0521">NADP</keyword>
<dbReference type="GO" id="GO:0016616">
    <property type="term" value="F:oxidoreductase activity, acting on the CH-OH group of donors, NAD or NADP as acceptor"/>
    <property type="evidence" value="ECO:0007669"/>
    <property type="project" value="UniProtKB-ARBA"/>
</dbReference>
<keyword evidence="9" id="KW-1185">Reference proteome</keyword>
<feature type="active site" description="Proton donor" evidence="4">
    <location>
        <position position="53"/>
    </location>
</feature>
<evidence type="ECO:0000313" key="9">
    <source>
        <dbReference type="Proteomes" id="UP000224563"/>
    </source>
</evidence>
<dbReference type="InterPro" id="IPR020471">
    <property type="entry name" value="AKR"/>
</dbReference>